<keyword evidence="2" id="KW-0808">Transferase</keyword>
<dbReference type="Gene3D" id="3.30.990.10">
    <property type="entry name" value="Formiminotransferase, N-terminal subdomain"/>
    <property type="match status" value="1"/>
</dbReference>
<dbReference type="PANTHER" id="PTHR12234">
    <property type="entry name" value="FORMIMINOTRANSFERASE-CYCLODEAMINASE"/>
    <property type="match status" value="1"/>
</dbReference>
<dbReference type="Pfam" id="PF07837">
    <property type="entry name" value="FTCD_N"/>
    <property type="match status" value="1"/>
</dbReference>
<comment type="caution">
    <text evidence="5">The sequence shown here is derived from an EMBL/GenBank/DDBJ whole genome shotgun (WGS) entry which is preliminary data.</text>
</comment>
<protein>
    <recommendedName>
        <fullName evidence="1">glutamate formimidoyltransferase</fullName>
        <ecNumber evidence="1">2.1.2.5</ecNumber>
    </recommendedName>
</protein>
<dbReference type="Proteomes" id="UP001491310">
    <property type="component" value="Unassembled WGS sequence"/>
</dbReference>
<evidence type="ECO:0000313" key="6">
    <source>
        <dbReference type="Proteomes" id="UP001491310"/>
    </source>
</evidence>
<dbReference type="EMBL" id="JALJOT010000010">
    <property type="protein sequence ID" value="KAK9906770.1"/>
    <property type="molecule type" value="Genomic_DNA"/>
</dbReference>
<feature type="domain" description="Formiminotransferase N-terminal subdomain" evidence="4">
    <location>
        <begin position="7"/>
        <end position="195"/>
    </location>
</feature>
<evidence type="ECO:0000313" key="5">
    <source>
        <dbReference type="EMBL" id="KAK9906770.1"/>
    </source>
</evidence>
<evidence type="ECO:0000256" key="2">
    <source>
        <dbReference type="ARBA" id="ARBA00022679"/>
    </source>
</evidence>
<dbReference type="SMART" id="SM01221">
    <property type="entry name" value="FTCD"/>
    <property type="match status" value="1"/>
</dbReference>
<dbReference type="InterPro" id="IPR012886">
    <property type="entry name" value="Formiminotransferase_N"/>
</dbReference>
<dbReference type="SUPFAM" id="SSF55116">
    <property type="entry name" value="Formiminotransferase domain of formiminotransferase-cyclodeaminase"/>
    <property type="match status" value="2"/>
</dbReference>
<feature type="domain" description="Formiminotransferase C-terminal subdomain" evidence="3">
    <location>
        <begin position="196"/>
        <end position="300"/>
    </location>
</feature>
<sequence length="308" mass="32657">MAFNSHRMLGCNVYISEGLRLALVQQLKNVTSESTGTALVHTFIDKPYNRTGFTLVSPVSQELAGTVVRLAKAALASVDLRLHAATHPRLGVVDHISCHPLGRDAALSAAAETARSIGAQLGEGELAVPVFLYGSAGAERRSLADIRRACGYFKGSKQGAFKGASDISMPDSLRPDFGPGEFDPSRGIATVGALPFVVNYNILLETEDLQLARQIARAVSGRGGGLPCVEAMALPHDQGIEIACNLLDVAISSTEAVAAAVQEYADKHRIPIKKAYTTGKSPEELCSLATQALADQQENKENPVILHC</sequence>
<accession>A0ABR2YJT3</accession>
<proteinExistence type="predicted"/>
<dbReference type="InterPro" id="IPR037064">
    <property type="entry name" value="Formiminotransferase_N_sf"/>
</dbReference>
<reference evidence="5 6" key="1">
    <citation type="journal article" date="2024" name="Nat. Commun.">
        <title>Phylogenomics reveals the evolutionary origins of lichenization in chlorophyte algae.</title>
        <authorList>
            <person name="Puginier C."/>
            <person name="Libourel C."/>
            <person name="Otte J."/>
            <person name="Skaloud P."/>
            <person name="Haon M."/>
            <person name="Grisel S."/>
            <person name="Petersen M."/>
            <person name="Berrin J.G."/>
            <person name="Delaux P.M."/>
            <person name="Dal Grande F."/>
            <person name="Keller J."/>
        </authorList>
    </citation>
    <scope>NUCLEOTIDE SEQUENCE [LARGE SCALE GENOMIC DNA]</scope>
    <source>
        <strain evidence="5 6">SAG 216-7</strain>
    </source>
</reference>
<organism evidence="5 6">
    <name type="scientific">Coccomyxa subellipsoidea</name>
    <dbReference type="NCBI Taxonomy" id="248742"/>
    <lineage>
        <taxon>Eukaryota</taxon>
        <taxon>Viridiplantae</taxon>
        <taxon>Chlorophyta</taxon>
        <taxon>core chlorophytes</taxon>
        <taxon>Trebouxiophyceae</taxon>
        <taxon>Trebouxiophyceae incertae sedis</taxon>
        <taxon>Coccomyxaceae</taxon>
        <taxon>Coccomyxa</taxon>
    </lineage>
</organism>
<evidence type="ECO:0000256" key="1">
    <source>
        <dbReference type="ARBA" id="ARBA00012252"/>
    </source>
</evidence>
<dbReference type="Gene3D" id="3.30.70.670">
    <property type="entry name" value="Formiminotransferase, C-terminal subdomain"/>
    <property type="match status" value="1"/>
</dbReference>
<evidence type="ECO:0000259" key="3">
    <source>
        <dbReference type="SMART" id="SM01221"/>
    </source>
</evidence>
<dbReference type="InterPro" id="IPR051623">
    <property type="entry name" value="FTCD"/>
</dbReference>
<keyword evidence="6" id="KW-1185">Reference proteome</keyword>
<dbReference type="SMART" id="SM01222">
    <property type="entry name" value="FTCD_N"/>
    <property type="match status" value="1"/>
</dbReference>
<name>A0ABR2YJT3_9CHLO</name>
<dbReference type="PANTHER" id="PTHR12234:SF1">
    <property type="entry name" value="FORMIMINOTRANSFERASE N-TERMINAL SUBDOMAIN-CONTAINING PROTEIN"/>
    <property type="match status" value="1"/>
</dbReference>
<evidence type="ECO:0000259" key="4">
    <source>
        <dbReference type="SMART" id="SM01222"/>
    </source>
</evidence>
<dbReference type="InterPro" id="IPR013802">
    <property type="entry name" value="Formiminotransferase_C"/>
</dbReference>
<dbReference type="InterPro" id="IPR037070">
    <property type="entry name" value="Formiminotransferase_C_sf"/>
</dbReference>
<gene>
    <name evidence="5" type="ORF">WJX75_007659</name>
</gene>
<dbReference type="InterPro" id="IPR022384">
    <property type="entry name" value="FormiminoTrfase_cat_dom_sf"/>
</dbReference>
<dbReference type="EC" id="2.1.2.5" evidence="1"/>